<keyword evidence="2" id="KW-0732">Signal</keyword>
<feature type="chain" id="PRO_5011559923" description="DUF3570 domain-containing protein" evidence="2">
    <location>
        <begin position="30"/>
        <end position="433"/>
    </location>
</feature>
<accession>A0A1H9GEK2</accession>
<dbReference type="RefSeq" id="WP_093285251.1">
    <property type="nucleotide sequence ID" value="NZ_FOFS01000007.1"/>
</dbReference>
<dbReference type="AlphaFoldDB" id="A0A1H9GEK2"/>
<keyword evidence="4" id="KW-1185">Reference proteome</keyword>
<evidence type="ECO:0008006" key="5">
    <source>
        <dbReference type="Google" id="ProtNLM"/>
    </source>
</evidence>
<dbReference type="Proteomes" id="UP000199233">
    <property type="component" value="Unassembled WGS sequence"/>
</dbReference>
<dbReference type="STRING" id="489703.SAMN04488038_10743"/>
<dbReference type="Pfam" id="PF12094">
    <property type="entry name" value="DUF3570"/>
    <property type="match status" value="1"/>
</dbReference>
<feature type="signal peptide" evidence="2">
    <location>
        <begin position="1"/>
        <end position="29"/>
    </location>
</feature>
<organism evidence="3 4">
    <name type="scientific">Solimonas aquatica</name>
    <dbReference type="NCBI Taxonomy" id="489703"/>
    <lineage>
        <taxon>Bacteria</taxon>
        <taxon>Pseudomonadati</taxon>
        <taxon>Pseudomonadota</taxon>
        <taxon>Gammaproteobacteria</taxon>
        <taxon>Nevskiales</taxon>
        <taxon>Nevskiaceae</taxon>
        <taxon>Solimonas</taxon>
    </lineage>
</organism>
<protein>
    <recommendedName>
        <fullName evidence="5">DUF3570 domain-containing protein</fullName>
    </recommendedName>
</protein>
<sequence>MQLNEQQRLRLAAATLSLLGVAGVKPAAAQEPAAPEKPWTFDTGLLLYKEGNGRVQAIEPVLNASFNLGGERLLSAGLVFDSLSGASPNGAAPAHTAQTFSSPSGGGQTYTTAAGKTPLDDTFHDQRVAANLGYQFPLSHDSKLGLGLRGSSEYDFTSFGANAHYSLDLNQKNTTLGAGVSFEYDQVRPVGGAPQPLSHMGAGGGGGDDEEGGSSKNKNLVDLLLGVTQVLDSKSLLQLNYSLGLSSGYQTDPYKVVSVVDANANPLYYLYESRPDKRTKHALYAEYKRFAFDRDVLDFSYRFFTDSWGINAHTLSLSYRWNFSEAFHLQPSLRFYRQNAADFYHFALFSGEDAGLRYASGDPRLGAFTGLTGGLQFGQQLRNGDSWNVRLEYYKQRGQSSDIPAQAAAAYSGLPTAPDMSAVILSMGYRFNW</sequence>
<gene>
    <name evidence="3" type="ORF">SAMN04488038_10743</name>
</gene>
<dbReference type="EMBL" id="FOFS01000007">
    <property type="protein sequence ID" value="SEQ48555.1"/>
    <property type="molecule type" value="Genomic_DNA"/>
</dbReference>
<reference evidence="3 4" key="1">
    <citation type="submission" date="2016-10" db="EMBL/GenBank/DDBJ databases">
        <authorList>
            <person name="de Groot N.N."/>
        </authorList>
    </citation>
    <scope>NUCLEOTIDE SEQUENCE [LARGE SCALE GENOMIC DNA]</scope>
    <source>
        <strain evidence="3 4">DSM 25927</strain>
    </source>
</reference>
<evidence type="ECO:0000256" key="2">
    <source>
        <dbReference type="SAM" id="SignalP"/>
    </source>
</evidence>
<feature type="region of interest" description="Disordered" evidence="1">
    <location>
        <begin position="191"/>
        <end position="214"/>
    </location>
</feature>
<name>A0A1H9GEK2_9GAMM</name>
<evidence type="ECO:0000313" key="4">
    <source>
        <dbReference type="Proteomes" id="UP000199233"/>
    </source>
</evidence>
<evidence type="ECO:0000256" key="1">
    <source>
        <dbReference type="SAM" id="MobiDB-lite"/>
    </source>
</evidence>
<dbReference type="SUPFAM" id="SSF56935">
    <property type="entry name" value="Porins"/>
    <property type="match status" value="1"/>
</dbReference>
<evidence type="ECO:0000313" key="3">
    <source>
        <dbReference type="EMBL" id="SEQ48555.1"/>
    </source>
</evidence>
<proteinExistence type="predicted"/>
<dbReference type="InterPro" id="IPR021953">
    <property type="entry name" value="DUF3570"/>
</dbReference>
<dbReference type="OrthoDB" id="5450709at2"/>